<dbReference type="GO" id="GO:0016779">
    <property type="term" value="F:nucleotidyltransferase activity"/>
    <property type="evidence" value="ECO:0007669"/>
    <property type="project" value="InterPro"/>
</dbReference>
<dbReference type="EMBL" id="QRIN01000127">
    <property type="protein sequence ID" value="RHG60725.1"/>
    <property type="molecule type" value="Genomic_DNA"/>
</dbReference>
<evidence type="ECO:0000313" key="6">
    <source>
        <dbReference type="Proteomes" id="UP000286501"/>
    </source>
</evidence>
<evidence type="ECO:0000313" key="5">
    <source>
        <dbReference type="Proteomes" id="UP000286211"/>
    </source>
</evidence>
<sequence length="432" mass="50364">MTVSSSFSTFLDNIKVDNYEKIGSRYNEITKKLNKTFRDTDSETANSLRVGSYGRYTGIKGISDLDLLYIMPKSKWDTYKNSPKTLLADVRDALQERYPTTNIKYDRLVVDVFFTDFTFEVQPVFEEEGDDGYTNYKYPDTKYGCYKITKPKQEQNAMTEFKENHGTHHRLLCKMTRSWKNNMGVAMGGLLVDTLAYNFLKDRDDYDFASYSDFDDMCKDFFGFLKDQPKQDHYQALGSNQDVKVKHPFRSKAGKAYGKAKQAIAEETDESRNDAWREIFGKEFPKAEDSLTEARCYAQTYDDNEQFIEDKYPVDILYDLKIDCKIERNGFRPIFLRDLLSQKKLIHHDYTLKFYIASTDVPGDYIVKWKVKNVGDEAKRRNCLRGFIENPNLSNNGRKETSNFFGPHYVECYIIKNGVVVARDRILVPIEH</sequence>
<dbReference type="RefSeq" id="WP_118201862.1">
    <property type="nucleotide sequence ID" value="NZ_QRIE01000124.1"/>
</dbReference>
<proteinExistence type="predicted"/>
<dbReference type="Proteomes" id="UP000286211">
    <property type="component" value="Unassembled WGS sequence"/>
</dbReference>
<dbReference type="Proteomes" id="UP000286501">
    <property type="component" value="Unassembled WGS sequence"/>
</dbReference>
<dbReference type="Gene3D" id="3.30.460.10">
    <property type="entry name" value="Beta Polymerase, domain 2"/>
    <property type="match status" value="1"/>
</dbReference>
<dbReference type="InterPro" id="IPR006116">
    <property type="entry name" value="NT_2-5OAS_ClassI-CCAase"/>
</dbReference>
<reference evidence="5 6" key="1">
    <citation type="submission" date="2018-08" db="EMBL/GenBank/DDBJ databases">
        <title>A genome reference for cultivated species of the human gut microbiota.</title>
        <authorList>
            <person name="Zou Y."/>
            <person name="Xue W."/>
            <person name="Luo G."/>
        </authorList>
    </citation>
    <scope>NUCLEOTIDE SEQUENCE [LARGE SCALE GENOMIC DNA]</scope>
    <source>
        <strain evidence="4 5">AF46-2NS</strain>
        <strain evidence="3 6">AM22-1</strain>
    </source>
</reference>
<dbReference type="SUPFAM" id="SSF81301">
    <property type="entry name" value="Nucleotidyltransferase"/>
    <property type="match status" value="1"/>
</dbReference>
<dbReference type="AlphaFoldDB" id="A0A3R6E499"/>
<evidence type="ECO:0000313" key="3">
    <source>
        <dbReference type="EMBL" id="RHG60725.1"/>
    </source>
</evidence>
<dbReference type="Pfam" id="PF18144">
    <property type="entry name" value="SMODS"/>
    <property type="match status" value="1"/>
</dbReference>
<dbReference type="GO" id="GO:0051607">
    <property type="term" value="P:defense response to virus"/>
    <property type="evidence" value="ECO:0007669"/>
    <property type="project" value="UniProtKB-KW"/>
</dbReference>
<name>A0A3R6E499_9BACT</name>
<feature type="domain" description="Adenylyl/Guanylyl and SMODS C-terminal sensor" evidence="2">
    <location>
        <begin position="303"/>
        <end position="431"/>
    </location>
</feature>
<dbReference type="InterPro" id="IPR040511">
    <property type="entry name" value="AGS_C"/>
</dbReference>
<evidence type="ECO:0000259" key="2">
    <source>
        <dbReference type="Pfam" id="PF18134"/>
    </source>
</evidence>
<accession>A0A3R6E499</accession>
<dbReference type="InterPro" id="IPR043519">
    <property type="entry name" value="NT_sf"/>
</dbReference>
<dbReference type="EMBL" id="QRNB01000050">
    <property type="protein sequence ID" value="RHK09608.1"/>
    <property type="molecule type" value="Genomic_DNA"/>
</dbReference>
<keyword evidence="1" id="KW-0051">Antiviral defense</keyword>
<evidence type="ECO:0000313" key="4">
    <source>
        <dbReference type="EMBL" id="RHK09608.1"/>
    </source>
</evidence>
<dbReference type="CDD" id="cd05400">
    <property type="entry name" value="NT_2-5OAS_ClassI-CCAase"/>
    <property type="match status" value="1"/>
</dbReference>
<keyword evidence="3" id="KW-0808">Transferase</keyword>
<gene>
    <name evidence="4" type="ORF">DW079_10015</name>
    <name evidence="3" type="ORF">DW250_15765</name>
</gene>
<protein>
    <submittedName>
        <fullName evidence="3">Nucleotidyltransferase</fullName>
    </submittedName>
</protein>
<organism evidence="3 6">
    <name type="scientific">Segatella copri</name>
    <dbReference type="NCBI Taxonomy" id="165179"/>
    <lineage>
        <taxon>Bacteria</taxon>
        <taxon>Pseudomonadati</taxon>
        <taxon>Bacteroidota</taxon>
        <taxon>Bacteroidia</taxon>
        <taxon>Bacteroidales</taxon>
        <taxon>Prevotellaceae</taxon>
        <taxon>Segatella</taxon>
    </lineage>
</organism>
<dbReference type="Pfam" id="PF18134">
    <property type="entry name" value="AGS_C"/>
    <property type="match status" value="1"/>
</dbReference>
<comment type="caution">
    <text evidence="3">The sequence shown here is derived from an EMBL/GenBank/DDBJ whole genome shotgun (WGS) entry which is preliminary data.</text>
</comment>
<evidence type="ECO:0000256" key="1">
    <source>
        <dbReference type="ARBA" id="ARBA00023118"/>
    </source>
</evidence>